<evidence type="ECO:0000313" key="4">
    <source>
        <dbReference type="EMBL" id="WEJ63050.1"/>
    </source>
</evidence>
<feature type="transmembrane region" description="Helical" evidence="3">
    <location>
        <begin position="95"/>
        <end position="115"/>
    </location>
</feature>
<keyword evidence="3" id="KW-0472">Membrane</keyword>
<dbReference type="NCBIfam" id="NF047558">
    <property type="entry name" value="TPR_END_plus"/>
    <property type="match status" value="1"/>
</dbReference>
<evidence type="ECO:0000313" key="5">
    <source>
        <dbReference type="Proteomes" id="UP001222275"/>
    </source>
</evidence>
<keyword evidence="2" id="KW-0802">TPR repeat</keyword>
<dbReference type="InterPro" id="IPR051685">
    <property type="entry name" value="Ycf3/AcsC/BcsC/TPR_MFPF"/>
</dbReference>
<gene>
    <name evidence="4" type="ORF">NR989_02030</name>
</gene>
<dbReference type="PANTHER" id="PTHR44943:SF8">
    <property type="entry name" value="TPR REPEAT-CONTAINING PROTEIN MJ0263"/>
    <property type="match status" value="1"/>
</dbReference>
<dbReference type="SUPFAM" id="SSF48452">
    <property type="entry name" value="TPR-like"/>
    <property type="match status" value="1"/>
</dbReference>
<dbReference type="Proteomes" id="UP001222275">
    <property type="component" value="Chromosome"/>
</dbReference>
<dbReference type="SMART" id="SM00028">
    <property type="entry name" value="TPR"/>
    <property type="match status" value="2"/>
</dbReference>
<dbReference type="PANTHER" id="PTHR44943">
    <property type="entry name" value="CELLULOSE SYNTHASE OPERON PROTEIN C"/>
    <property type="match status" value="1"/>
</dbReference>
<dbReference type="InterPro" id="IPR019734">
    <property type="entry name" value="TPR_rpt"/>
</dbReference>
<dbReference type="InterPro" id="IPR011990">
    <property type="entry name" value="TPR-like_helical_dom_sf"/>
</dbReference>
<organism evidence="4 5">
    <name type="scientific">Thiomicrorhabdus lithotrophica</name>
    <dbReference type="NCBI Taxonomy" id="2949997"/>
    <lineage>
        <taxon>Bacteria</taxon>
        <taxon>Pseudomonadati</taxon>
        <taxon>Pseudomonadota</taxon>
        <taxon>Gammaproteobacteria</taxon>
        <taxon>Thiotrichales</taxon>
        <taxon>Piscirickettsiaceae</taxon>
        <taxon>Thiomicrorhabdus</taxon>
    </lineage>
</organism>
<keyword evidence="3" id="KW-0812">Transmembrane</keyword>
<keyword evidence="3" id="KW-1133">Transmembrane helix</keyword>
<accession>A0ABY8CAQ2</accession>
<evidence type="ECO:0000256" key="2">
    <source>
        <dbReference type="ARBA" id="ARBA00022803"/>
    </source>
</evidence>
<name>A0ABY8CAQ2_9GAMM</name>
<evidence type="ECO:0000256" key="3">
    <source>
        <dbReference type="SAM" id="Phobius"/>
    </source>
</evidence>
<proteinExistence type="predicted"/>
<protein>
    <recommendedName>
        <fullName evidence="6">Tetratricopeptide repeat protein</fullName>
    </recommendedName>
</protein>
<dbReference type="RefSeq" id="WP_275595303.1">
    <property type="nucleotide sequence ID" value="NZ_CP102381.1"/>
</dbReference>
<keyword evidence="1" id="KW-0677">Repeat</keyword>
<sequence length="300" mass="33958">MRSLSTTLFIIVSLIYPIQAISNDAQVTDKEAASHINQLKEPLYNPFIERYLVDEVKALRIDMHKLEVSLTKEVVDREIRTVDKVTSYATDTITYFFYLIAGVSSVLVMLGWTSIRDIKDKVHHLADSKVNAIVGSYEERLDQMEEALNKKSGGIQQAQNKLKRHQEIHTLWLKAAQENSSNNKISIYDQILEIDPENVEALTYKADAALEINEPIWAINLCQNALKLDPENAHAFYQLAGAHALLNKIPEALSYLEKNIQLSEGSIEQITDDPVFKNLLDLPEFQSLLDQHLTSTNSHG</sequence>
<reference evidence="4 5" key="1">
    <citation type="submission" date="2022-06" db="EMBL/GenBank/DDBJ databases">
        <title>Thiomicrohabdus sp. nov, an obligately chemolithoautotrophic, sulfur-oxidizing bacterium isolated from beach of Guanyin Mountain. Amoy.</title>
        <authorList>
            <person name="Zhu H."/>
        </authorList>
    </citation>
    <scope>NUCLEOTIDE SEQUENCE [LARGE SCALE GENOMIC DNA]</scope>
    <source>
        <strain evidence="4 5">XGS-01</strain>
    </source>
</reference>
<evidence type="ECO:0008006" key="6">
    <source>
        <dbReference type="Google" id="ProtNLM"/>
    </source>
</evidence>
<keyword evidence="5" id="KW-1185">Reference proteome</keyword>
<dbReference type="Gene3D" id="1.25.40.10">
    <property type="entry name" value="Tetratricopeptide repeat domain"/>
    <property type="match status" value="1"/>
</dbReference>
<dbReference type="EMBL" id="CP102381">
    <property type="protein sequence ID" value="WEJ63050.1"/>
    <property type="molecule type" value="Genomic_DNA"/>
</dbReference>
<evidence type="ECO:0000256" key="1">
    <source>
        <dbReference type="ARBA" id="ARBA00022737"/>
    </source>
</evidence>